<feature type="region of interest" description="Disordered" evidence="1">
    <location>
        <begin position="1"/>
        <end position="33"/>
    </location>
</feature>
<gene>
    <name evidence="2" type="ORF">CB5_LOCUS19047</name>
</gene>
<evidence type="ECO:0000256" key="1">
    <source>
        <dbReference type="SAM" id="MobiDB-lite"/>
    </source>
</evidence>
<sequence>METIATGEPSARETDAVPAPLRSIEKDEEQPVMLPGEAEDSIISIQWHQYAFGEEEIPVEIEEAVRGGSSSRGSGSRRQRRGGRGGSRGGVPDNDWDETSERLILDENGYQTLRSRRRVSLFLGPAIPHTADLRDLRHHPKIYTRHGLAPEVSMKKGRGSWSSFLALYGRADQIYSNMALAERWFSDTQSKHPPIGELVIIPNDWFMILGIRFGDREVEARDHSRREAADLLGLRRGRMSFCSTFGMSHKVNGLPQRQTNLRAEHFRGLASVLLLLYFQFEF</sequence>
<feature type="region of interest" description="Disordered" evidence="1">
    <location>
        <begin position="64"/>
        <end position="97"/>
    </location>
</feature>
<dbReference type="EMBL" id="LR862153">
    <property type="protein sequence ID" value="CAD1835836.1"/>
    <property type="molecule type" value="Genomic_DNA"/>
</dbReference>
<organism evidence="2">
    <name type="scientific">Ananas comosus var. bracteatus</name>
    <name type="common">red pineapple</name>
    <dbReference type="NCBI Taxonomy" id="296719"/>
    <lineage>
        <taxon>Eukaryota</taxon>
        <taxon>Viridiplantae</taxon>
        <taxon>Streptophyta</taxon>
        <taxon>Embryophyta</taxon>
        <taxon>Tracheophyta</taxon>
        <taxon>Spermatophyta</taxon>
        <taxon>Magnoliopsida</taxon>
        <taxon>Liliopsida</taxon>
        <taxon>Poales</taxon>
        <taxon>Bromeliaceae</taxon>
        <taxon>Bromelioideae</taxon>
        <taxon>Ananas</taxon>
    </lineage>
</organism>
<protein>
    <submittedName>
        <fullName evidence="2">Uncharacterized protein</fullName>
    </submittedName>
</protein>
<accession>A0A6V7PYW6</accession>
<evidence type="ECO:0000313" key="2">
    <source>
        <dbReference type="EMBL" id="CAD1835836.1"/>
    </source>
</evidence>
<proteinExistence type="predicted"/>
<dbReference type="AlphaFoldDB" id="A0A6V7PYW6"/>
<name>A0A6V7PYW6_ANACO</name>
<reference evidence="2" key="1">
    <citation type="submission" date="2020-07" db="EMBL/GenBank/DDBJ databases">
        <authorList>
            <person name="Lin J."/>
        </authorList>
    </citation>
    <scope>NUCLEOTIDE SEQUENCE</scope>
</reference>